<evidence type="ECO:0008006" key="13">
    <source>
        <dbReference type="Google" id="ProtNLM"/>
    </source>
</evidence>
<sequence length="591" mass="65822">MGIPSFPRRQRLILVLAGLIVLLQVAQNFRLTASDSRQRGSSYPNATTNVPVATSALNAPSATNNVLESDLSQQDVSADGPIAVPTKLSTPIHPSTASSPAITPTITTTDLETNIDWMQAQILDYLNGEAGKDESSVFGGSLLNLTSSFNVESVWSKVHQYSQFLMTLPHNRGDLLQLARRARANLIAYKVIFDHPPSLLQVLSPSESAISLTKELHQIVSTTTSQIYPWIQPHYKSIKEMQEEASSPKTAPLGIVFSTGKEHFEYAVHAILSLRQTLNCKLPIQVQYMGPEDLDPEMLTALSSIPNVETVDILSKFGNSEVSGWAIKPFAMLASSFQTAIFIDADALFFQDPEVLVKSSKLFTKHGQLFYRDRTLFQPKYDSLEWFRTITPVLSKYASTLRYTTGKSHHEMESGVVVIDKSRTDALHSLLLTCQLNSKVERDIAYAHVYGDKETFWFSWEMLRAPFEFVPNSGGTLGGMTPTGSVCGPLFHTDEFSQPLWWNGGLFECKYITTEKYLRFDYAAFDTDGTGHTWEMYGEMPLCLLPGNPSKEVIRLSPENEQVGAGFIKLYEALKAKGWKKYFIDAFGTSF</sequence>
<name>A0A1Y2BNY5_9FUNG</name>
<dbReference type="GO" id="GO:0000033">
    <property type="term" value="F:alpha-1,3-mannosyltransferase activity"/>
    <property type="evidence" value="ECO:0007669"/>
    <property type="project" value="TreeGrafter"/>
</dbReference>
<evidence type="ECO:0000256" key="10">
    <source>
        <dbReference type="SAM" id="SignalP"/>
    </source>
</evidence>
<keyword evidence="6" id="KW-0735">Signal-anchor</keyword>
<evidence type="ECO:0000256" key="9">
    <source>
        <dbReference type="ARBA" id="ARBA00023180"/>
    </source>
</evidence>
<dbReference type="STRING" id="329046.A0A1Y2BNY5"/>
<evidence type="ECO:0000256" key="4">
    <source>
        <dbReference type="ARBA" id="ARBA00022679"/>
    </source>
</evidence>
<dbReference type="Proteomes" id="UP000193642">
    <property type="component" value="Unassembled WGS sequence"/>
</dbReference>
<keyword evidence="9" id="KW-0325">Glycoprotein</keyword>
<protein>
    <recommendedName>
        <fullName evidence="13">Nucleotide-diphospho-sugar transferase</fullName>
    </recommendedName>
</protein>
<dbReference type="SUPFAM" id="SSF53448">
    <property type="entry name" value="Nucleotide-diphospho-sugar transferases"/>
    <property type="match status" value="1"/>
</dbReference>
<comment type="similarity">
    <text evidence="2">Belongs to the MNN1/MNT family.</text>
</comment>
<dbReference type="EMBL" id="MCGO01000055">
    <property type="protein sequence ID" value="ORY36458.1"/>
    <property type="molecule type" value="Genomic_DNA"/>
</dbReference>
<comment type="caution">
    <text evidence="11">The sequence shown here is derived from an EMBL/GenBank/DDBJ whole genome shotgun (WGS) entry which is preliminary data.</text>
</comment>
<accession>A0A1Y2BNY5</accession>
<dbReference type="OrthoDB" id="430354at2759"/>
<organism evidence="11 12">
    <name type="scientific">Rhizoclosmatium globosum</name>
    <dbReference type="NCBI Taxonomy" id="329046"/>
    <lineage>
        <taxon>Eukaryota</taxon>
        <taxon>Fungi</taxon>
        <taxon>Fungi incertae sedis</taxon>
        <taxon>Chytridiomycota</taxon>
        <taxon>Chytridiomycota incertae sedis</taxon>
        <taxon>Chytridiomycetes</taxon>
        <taxon>Chytridiales</taxon>
        <taxon>Chytriomycetaceae</taxon>
        <taxon>Rhizoclosmatium</taxon>
    </lineage>
</organism>
<keyword evidence="8" id="KW-0472">Membrane</keyword>
<dbReference type="GO" id="GO:0005794">
    <property type="term" value="C:Golgi apparatus"/>
    <property type="evidence" value="ECO:0007669"/>
    <property type="project" value="TreeGrafter"/>
</dbReference>
<keyword evidence="12" id="KW-1185">Reference proteome</keyword>
<dbReference type="AlphaFoldDB" id="A0A1Y2BNY5"/>
<evidence type="ECO:0000256" key="3">
    <source>
        <dbReference type="ARBA" id="ARBA00022676"/>
    </source>
</evidence>
<evidence type="ECO:0000256" key="5">
    <source>
        <dbReference type="ARBA" id="ARBA00022692"/>
    </source>
</evidence>
<evidence type="ECO:0000256" key="7">
    <source>
        <dbReference type="ARBA" id="ARBA00022989"/>
    </source>
</evidence>
<proteinExistence type="inferred from homology"/>
<gene>
    <name evidence="11" type="ORF">BCR33DRAFT_770236</name>
</gene>
<dbReference type="InterPro" id="IPR029044">
    <property type="entry name" value="Nucleotide-diphossugar_trans"/>
</dbReference>
<evidence type="ECO:0000313" key="11">
    <source>
        <dbReference type="EMBL" id="ORY36458.1"/>
    </source>
</evidence>
<keyword evidence="5" id="KW-0812">Transmembrane</keyword>
<reference evidence="11 12" key="1">
    <citation type="submission" date="2016-07" db="EMBL/GenBank/DDBJ databases">
        <title>Pervasive Adenine N6-methylation of Active Genes in Fungi.</title>
        <authorList>
            <consortium name="DOE Joint Genome Institute"/>
            <person name="Mondo S.J."/>
            <person name="Dannebaum R.O."/>
            <person name="Kuo R.C."/>
            <person name="Labutti K."/>
            <person name="Haridas S."/>
            <person name="Kuo A."/>
            <person name="Salamov A."/>
            <person name="Ahrendt S.R."/>
            <person name="Lipzen A."/>
            <person name="Sullivan W."/>
            <person name="Andreopoulos W.B."/>
            <person name="Clum A."/>
            <person name="Lindquist E."/>
            <person name="Daum C."/>
            <person name="Ramamoorthy G.K."/>
            <person name="Gryganskyi A."/>
            <person name="Culley D."/>
            <person name="Magnuson J.K."/>
            <person name="James T.Y."/>
            <person name="O'Malley M.A."/>
            <person name="Stajich J.E."/>
            <person name="Spatafora J.W."/>
            <person name="Visel A."/>
            <person name="Grigoriev I.V."/>
        </authorList>
    </citation>
    <scope>NUCLEOTIDE SEQUENCE [LARGE SCALE GENOMIC DNA]</scope>
    <source>
        <strain evidence="11 12">JEL800</strain>
    </source>
</reference>
<dbReference type="GO" id="GO:0016020">
    <property type="term" value="C:membrane"/>
    <property type="evidence" value="ECO:0007669"/>
    <property type="project" value="UniProtKB-SubCell"/>
</dbReference>
<keyword evidence="7" id="KW-1133">Transmembrane helix</keyword>
<evidence type="ECO:0000256" key="8">
    <source>
        <dbReference type="ARBA" id="ARBA00023136"/>
    </source>
</evidence>
<feature type="signal peptide" evidence="10">
    <location>
        <begin position="1"/>
        <end position="28"/>
    </location>
</feature>
<evidence type="ECO:0000256" key="6">
    <source>
        <dbReference type="ARBA" id="ARBA00022968"/>
    </source>
</evidence>
<evidence type="ECO:0000256" key="2">
    <source>
        <dbReference type="ARBA" id="ARBA00009105"/>
    </source>
</evidence>
<keyword evidence="3" id="KW-0328">Glycosyltransferase</keyword>
<evidence type="ECO:0000313" key="12">
    <source>
        <dbReference type="Proteomes" id="UP000193642"/>
    </source>
</evidence>
<dbReference type="Pfam" id="PF11051">
    <property type="entry name" value="Mannosyl_trans3"/>
    <property type="match status" value="1"/>
</dbReference>
<dbReference type="GO" id="GO:0006493">
    <property type="term" value="P:protein O-linked glycosylation"/>
    <property type="evidence" value="ECO:0007669"/>
    <property type="project" value="TreeGrafter"/>
</dbReference>
<evidence type="ECO:0000256" key="1">
    <source>
        <dbReference type="ARBA" id="ARBA00004606"/>
    </source>
</evidence>
<dbReference type="PANTHER" id="PTHR31392:SF1">
    <property type="entry name" value="ALPHA-1,3-MANNOSYLTRANSFERASE MNN1-RELATED"/>
    <property type="match status" value="1"/>
</dbReference>
<keyword evidence="10" id="KW-0732">Signal</keyword>
<comment type="subcellular location">
    <subcellularLocation>
        <location evidence="1">Membrane</location>
        <topology evidence="1">Single-pass type II membrane protein</topology>
    </subcellularLocation>
</comment>
<keyword evidence="4" id="KW-0808">Transferase</keyword>
<dbReference type="InterPro" id="IPR022751">
    <property type="entry name" value="Alpha_mannosyltransferase"/>
</dbReference>
<feature type="chain" id="PRO_5012237489" description="Nucleotide-diphospho-sugar transferase" evidence="10">
    <location>
        <begin position="29"/>
        <end position="591"/>
    </location>
</feature>
<dbReference type="PANTHER" id="PTHR31392">
    <property type="entry name" value="ALPHA-1,3-MANNOSYLTRANSFERASE MNN1-RELATED"/>
    <property type="match status" value="1"/>
</dbReference>